<comment type="similarity">
    <text evidence="1 2">Belongs to the cytochrome P450 family.</text>
</comment>
<keyword evidence="2" id="KW-0349">Heme</keyword>
<dbReference type="PROSITE" id="PS00086">
    <property type="entry name" value="CYTOCHROME_P450"/>
    <property type="match status" value="1"/>
</dbReference>
<dbReference type="Proteomes" id="UP000278673">
    <property type="component" value="Unassembled WGS sequence"/>
</dbReference>
<evidence type="ECO:0000256" key="2">
    <source>
        <dbReference type="RuleBase" id="RU000461"/>
    </source>
</evidence>
<comment type="caution">
    <text evidence="3">The sequence shown here is derived from an EMBL/GenBank/DDBJ whole genome shotgun (WGS) entry which is preliminary data.</text>
</comment>
<proteinExistence type="inferred from homology"/>
<dbReference type="GO" id="GO:0008395">
    <property type="term" value="F:steroid hydroxylase activity"/>
    <property type="evidence" value="ECO:0007669"/>
    <property type="project" value="TreeGrafter"/>
</dbReference>
<dbReference type="RefSeq" id="WP_122185651.1">
    <property type="nucleotide sequence ID" value="NZ_RFFJ01000150.1"/>
</dbReference>
<organism evidence="3 4">
    <name type="scientific">Streptomyces triticirhizae</name>
    <dbReference type="NCBI Taxonomy" id="2483353"/>
    <lineage>
        <taxon>Bacteria</taxon>
        <taxon>Bacillati</taxon>
        <taxon>Actinomycetota</taxon>
        <taxon>Actinomycetes</taxon>
        <taxon>Kitasatosporales</taxon>
        <taxon>Streptomycetaceae</taxon>
        <taxon>Streptomyces</taxon>
    </lineage>
</organism>
<dbReference type="SUPFAM" id="SSF48264">
    <property type="entry name" value="Cytochrome P450"/>
    <property type="match status" value="1"/>
</dbReference>
<dbReference type="GO" id="GO:0020037">
    <property type="term" value="F:heme binding"/>
    <property type="evidence" value="ECO:0007669"/>
    <property type="project" value="InterPro"/>
</dbReference>
<evidence type="ECO:0000313" key="3">
    <source>
        <dbReference type="EMBL" id="RMI36247.1"/>
    </source>
</evidence>
<dbReference type="Pfam" id="PF00067">
    <property type="entry name" value="p450"/>
    <property type="match status" value="1"/>
</dbReference>
<sequence length="413" mass="45226">MDLLETELRAGTPPSFDSILAAESYDTPGRPDPPHALWRLMRDLPAPHEGHTADGVRIWSVTSFADVVRVLRDTGRFGSEYGTILDVRHGDPAGGHTINLTDPPHHRALRVPTSRAMTTHALRRMAGLIEANVDRMVAPLLEPGTHDAAEHLLALAMAATGPVLRVPEEMWPTIARSAMAGVAPGDPAYADGDVRRTLHFAHVELFGFLREVVAERRRRPGDDLVSLLLTVEVDGRRLSDDQILLNCYSFLMGANTTTPHVATQLLHAMAVREDLGKRVLAGDDRTAGVVEEALRWSSPTNHLMRRVTEPVRLHGTDLEPGDLLCAWVASANRDARVFTAPDEFDPGRHPNPHIAFGVGAHICVGALAARTVLRLALNRIRDRVAEVRPAGPVRHLRSNFINGITSLPLEVRT</sequence>
<gene>
    <name evidence="3" type="ORF">EBN88_22060</name>
</gene>
<accession>A0A3M2LFE8</accession>
<dbReference type="GO" id="GO:0036199">
    <property type="term" value="F:cholest-4-en-3-one 26-monooxygenase activity"/>
    <property type="evidence" value="ECO:0007669"/>
    <property type="project" value="TreeGrafter"/>
</dbReference>
<dbReference type="InterPro" id="IPR001128">
    <property type="entry name" value="Cyt_P450"/>
</dbReference>
<dbReference type="InterPro" id="IPR036396">
    <property type="entry name" value="Cyt_P450_sf"/>
</dbReference>
<dbReference type="GO" id="GO:0005506">
    <property type="term" value="F:iron ion binding"/>
    <property type="evidence" value="ECO:0007669"/>
    <property type="project" value="InterPro"/>
</dbReference>
<keyword evidence="2" id="KW-0560">Oxidoreductase</keyword>
<evidence type="ECO:0000313" key="4">
    <source>
        <dbReference type="Proteomes" id="UP000278673"/>
    </source>
</evidence>
<keyword evidence="2" id="KW-0503">Monooxygenase</keyword>
<name>A0A3M2LFE8_9ACTN</name>
<dbReference type="GO" id="GO:0006707">
    <property type="term" value="P:cholesterol catabolic process"/>
    <property type="evidence" value="ECO:0007669"/>
    <property type="project" value="TreeGrafter"/>
</dbReference>
<dbReference type="EMBL" id="RFFJ01000150">
    <property type="protein sequence ID" value="RMI36247.1"/>
    <property type="molecule type" value="Genomic_DNA"/>
</dbReference>
<protein>
    <submittedName>
        <fullName evidence="3">Cytochrome P450</fullName>
    </submittedName>
</protein>
<reference evidence="3 4" key="1">
    <citation type="submission" date="2018-10" db="EMBL/GenBank/DDBJ databases">
        <title>Isolation, diversity and antifungal activity of actinobacteria from wheat.</title>
        <authorList>
            <person name="Han C."/>
        </authorList>
    </citation>
    <scope>NUCLEOTIDE SEQUENCE [LARGE SCALE GENOMIC DNA]</scope>
    <source>
        <strain evidence="3 4">NEAU-YY642</strain>
    </source>
</reference>
<evidence type="ECO:0000256" key="1">
    <source>
        <dbReference type="ARBA" id="ARBA00010617"/>
    </source>
</evidence>
<keyword evidence="2" id="KW-0408">Iron</keyword>
<dbReference type="PANTHER" id="PTHR46696:SF4">
    <property type="entry name" value="BIOTIN BIOSYNTHESIS CYTOCHROME P450"/>
    <property type="match status" value="1"/>
</dbReference>
<dbReference type="InterPro" id="IPR002397">
    <property type="entry name" value="Cyt_P450_B"/>
</dbReference>
<dbReference type="Gene3D" id="1.10.630.10">
    <property type="entry name" value="Cytochrome P450"/>
    <property type="match status" value="1"/>
</dbReference>
<keyword evidence="2" id="KW-0479">Metal-binding</keyword>
<dbReference type="PRINTS" id="PR00359">
    <property type="entry name" value="BP450"/>
</dbReference>
<dbReference type="PANTHER" id="PTHR46696">
    <property type="entry name" value="P450, PUTATIVE (EUROFUNG)-RELATED"/>
    <property type="match status" value="1"/>
</dbReference>
<dbReference type="AlphaFoldDB" id="A0A3M2LFE8"/>
<dbReference type="InterPro" id="IPR017972">
    <property type="entry name" value="Cyt_P450_CS"/>
</dbReference>
<keyword evidence="4" id="KW-1185">Reference proteome</keyword>